<name>A0ABY6Q6Y6_9GAMM</name>
<dbReference type="InterPro" id="IPR012902">
    <property type="entry name" value="N_methyl_site"/>
</dbReference>
<protein>
    <submittedName>
        <fullName evidence="2">Prepilin-type N-terminal cleavage/methylation domain-containing protein</fullName>
    </submittedName>
</protein>
<proteinExistence type="predicted"/>
<dbReference type="SUPFAM" id="SSF54523">
    <property type="entry name" value="Pili subunits"/>
    <property type="match status" value="1"/>
</dbReference>
<organism evidence="2 3">
    <name type="scientific">Candidatus Paraluminiphilus aquimaris</name>
    <dbReference type="NCBI Taxonomy" id="2518994"/>
    <lineage>
        <taxon>Bacteria</taxon>
        <taxon>Pseudomonadati</taxon>
        <taxon>Pseudomonadota</taxon>
        <taxon>Gammaproteobacteria</taxon>
        <taxon>Cellvibrionales</taxon>
        <taxon>Halieaceae</taxon>
        <taxon>Candidatus Paraluminiphilus</taxon>
    </lineage>
</organism>
<keyword evidence="1" id="KW-1133">Transmembrane helix</keyword>
<dbReference type="Pfam" id="PF07963">
    <property type="entry name" value="N_methyl"/>
    <property type="match status" value="1"/>
</dbReference>
<dbReference type="RefSeq" id="WP_279241125.1">
    <property type="nucleotide sequence ID" value="NZ_CP036501.1"/>
</dbReference>
<dbReference type="EMBL" id="CP036501">
    <property type="protein sequence ID" value="UZP74665.1"/>
    <property type="molecule type" value="Genomic_DNA"/>
</dbReference>
<evidence type="ECO:0000313" key="2">
    <source>
        <dbReference type="EMBL" id="UZP74665.1"/>
    </source>
</evidence>
<dbReference type="Gene3D" id="3.30.700.10">
    <property type="entry name" value="Glycoprotein, Type 4 Pilin"/>
    <property type="match status" value="1"/>
</dbReference>
<evidence type="ECO:0000313" key="3">
    <source>
        <dbReference type="Proteomes" id="UP001317963"/>
    </source>
</evidence>
<evidence type="ECO:0000256" key="1">
    <source>
        <dbReference type="SAM" id="Phobius"/>
    </source>
</evidence>
<dbReference type="NCBIfam" id="TIGR02532">
    <property type="entry name" value="IV_pilin_GFxxxE"/>
    <property type="match status" value="1"/>
</dbReference>
<dbReference type="InterPro" id="IPR045584">
    <property type="entry name" value="Pilin-like"/>
</dbReference>
<reference evidence="2 3" key="1">
    <citation type="submission" date="2019-02" db="EMBL/GenBank/DDBJ databases">
        <title>Halieaceae_genomes.</title>
        <authorList>
            <person name="Li S.-H."/>
        </authorList>
    </citation>
    <scope>NUCLEOTIDE SEQUENCE [LARGE SCALE GENOMIC DNA]</scope>
    <source>
        <strain evidence="2 3">JH123</strain>
    </source>
</reference>
<feature type="transmembrane region" description="Helical" evidence="1">
    <location>
        <begin position="16"/>
        <end position="37"/>
    </location>
</feature>
<gene>
    <name evidence="2" type="ORF">E0F26_07905</name>
</gene>
<keyword evidence="3" id="KW-1185">Reference proteome</keyword>
<keyword evidence="1" id="KW-0472">Membrane</keyword>
<dbReference type="PROSITE" id="PS00409">
    <property type="entry name" value="PROKAR_NTER_METHYL"/>
    <property type="match status" value="1"/>
</dbReference>
<sequence>MTRDALEEINQQGFTLLELMVVVAIIAILASIAIPSFTSSIAQARLRLVVETVVTDLRQAQRDVLATGATGTATISFTTGNQWSVDKDLGADGTNDLTRSYADFADGIELSTTFSPAEMSMSQDNLRQFSDSTAGSIAFCNSAGKVTISHSTTGIWNVGTLDSSASC</sequence>
<accession>A0ABY6Q6Y6</accession>
<dbReference type="Proteomes" id="UP001317963">
    <property type="component" value="Chromosome"/>
</dbReference>
<keyword evidence="1" id="KW-0812">Transmembrane</keyword>